<organism evidence="18 19">
    <name type="scientific">Candidatus Pseudothioglobus singularis PS1</name>
    <dbReference type="NCBI Taxonomy" id="1125411"/>
    <lineage>
        <taxon>Bacteria</taxon>
        <taxon>Pseudomonadati</taxon>
        <taxon>Pseudomonadota</taxon>
        <taxon>Gammaproteobacteria</taxon>
        <taxon>Candidatus Pseudothioglobaceae</taxon>
        <taxon>Candidatus Pseudothioglobus</taxon>
    </lineage>
</organism>
<dbReference type="EMBL" id="CP006911">
    <property type="protein sequence ID" value="ALE02526.1"/>
    <property type="molecule type" value="Genomic_DNA"/>
</dbReference>
<evidence type="ECO:0000256" key="15">
    <source>
        <dbReference type="PROSITE-ProRule" id="PRU01319"/>
    </source>
</evidence>
<comment type="cofactor">
    <cofactor evidence="2">
        <name>Mg(2+)</name>
        <dbReference type="ChEBI" id="CHEBI:18420"/>
    </cofactor>
</comment>
<dbReference type="FunFam" id="3.30.420.10:FF:000006">
    <property type="entry name" value="Ribonuclease HII"/>
    <property type="match status" value="1"/>
</dbReference>
<evidence type="ECO:0000256" key="8">
    <source>
        <dbReference type="ARBA" id="ARBA00022490"/>
    </source>
</evidence>
<gene>
    <name evidence="14 18" type="primary">rnhB</name>
    <name evidence="18" type="ORF">W908_08420</name>
</gene>
<proteinExistence type="inferred from homology"/>
<evidence type="ECO:0000256" key="3">
    <source>
        <dbReference type="ARBA" id="ARBA00004065"/>
    </source>
</evidence>
<evidence type="ECO:0000256" key="7">
    <source>
        <dbReference type="ARBA" id="ARBA00019179"/>
    </source>
</evidence>
<dbReference type="PANTHER" id="PTHR10954">
    <property type="entry name" value="RIBONUCLEASE H2 SUBUNIT A"/>
    <property type="match status" value="1"/>
</dbReference>
<dbReference type="Gene3D" id="3.30.420.10">
    <property type="entry name" value="Ribonuclease H-like superfamily/Ribonuclease H"/>
    <property type="match status" value="1"/>
</dbReference>
<dbReference type="GO" id="GO:0004523">
    <property type="term" value="F:RNA-DNA hybrid ribonuclease activity"/>
    <property type="evidence" value="ECO:0007669"/>
    <property type="project" value="UniProtKB-UniRule"/>
</dbReference>
<evidence type="ECO:0000313" key="19">
    <source>
        <dbReference type="Proteomes" id="UP000068905"/>
    </source>
</evidence>
<dbReference type="STRING" id="1125411.W908_08420"/>
<keyword evidence="19" id="KW-1185">Reference proteome</keyword>
<dbReference type="OrthoDB" id="9803420at2"/>
<comment type="subcellular location">
    <subcellularLocation>
        <location evidence="4 14">Cytoplasm</location>
    </subcellularLocation>
</comment>
<evidence type="ECO:0000256" key="6">
    <source>
        <dbReference type="ARBA" id="ARBA00012180"/>
    </source>
</evidence>
<feature type="binding site" evidence="14 15">
    <location>
        <position position="7"/>
    </location>
    <ligand>
        <name>a divalent metal cation</name>
        <dbReference type="ChEBI" id="CHEBI:60240"/>
    </ligand>
</feature>
<evidence type="ECO:0000256" key="9">
    <source>
        <dbReference type="ARBA" id="ARBA00022722"/>
    </source>
</evidence>
<feature type="binding site" evidence="14 15">
    <location>
        <position position="8"/>
    </location>
    <ligand>
        <name>a divalent metal cation</name>
        <dbReference type="ChEBI" id="CHEBI:60240"/>
    </ligand>
</feature>
<dbReference type="RefSeq" id="WP_053820708.1">
    <property type="nucleotide sequence ID" value="NZ_CP006911.1"/>
</dbReference>
<feature type="domain" description="RNase H type-2" evidence="17">
    <location>
        <begin position="1"/>
        <end position="194"/>
    </location>
</feature>
<dbReference type="PATRIC" id="fig|1125411.7.peg.1656"/>
<keyword evidence="9 14" id="KW-0540">Nuclease</keyword>
<evidence type="ECO:0000256" key="5">
    <source>
        <dbReference type="ARBA" id="ARBA00007383"/>
    </source>
</evidence>
<keyword evidence="8 14" id="KW-0963">Cytoplasm</keyword>
<keyword evidence="12 14" id="KW-0378">Hydrolase</keyword>
<dbReference type="GO" id="GO:0032299">
    <property type="term" value="C:ribonuclease H2 complex"/>
    <property type="evidence" value="ECO:0007669"/>
    <property type="project" value="TreeGrafter"/>
</dbReference>
<evidence type="ECO:0000256" key="4">
    <source>
        <dbReference type="ARBA" id="ARBA00004496"/>
    </source>
</evidence>
<dbReference type="InterPro" id="IPR012337">
    <property type="entry name" value="RNaseH-like_sf"/>
</dbReference>
<dbReference type="InterPro" id="IPR022898">
    <property type="entry name" value="RNase_HII"/>
</dbReference>
<dbReference type="Proteomes" id="UP000068905">
    <property type="component" value="Chromosome"/>
</dbReference>
<keyword evidence="11 14" id="KW-0255">Endonuclease</keyword>
<reference evidence="18 19" key="1">
    <citation type="journal article" date="2015" name="Genome Announc.">
        <title>Genome Sequence of 'Candidatus Thioglobus singularis' Strain PS1, a Mixotroph from the SUP05 Clade of Marine Gammaproteobacteria.</title>
        <authorList>
            <person name="Marshall K.T."/>
            <person name="Morris R.M."/>
        </authorList>
    </citation>
    <scope>NUCLEOTIDE SEQUENCE [LARGE SCALE GENOMIC DNA]</scope>
    <source>
        <strain evidence="18 19">PS1</strain>
    </source>
</reference>
<evidence type="ECO:0000256" key="14">
    <source>
        <dbReference type="HAMAP-Rule" id="MF_00052"/>
    </source>
</evidence>
<evidence type="ECO:0000256" key="13">
    <source>
        <dbReference type="ARBA" id="ARBA00023211"/>
    </source>
</evidence>
<dbReference type="InterPro" id="IPR024567">
    <property type="entry name" value="RNase_HII/HIII_dom"/>
</dbReference>
<evidence type="ECO:0000259" key="17">
    <source>
        <dbReference type="PROSITE" id="PS51975"/>
    </source>
</evidence>
<dbReference type="PROSITE" id="PS51975">
    <property type="entry name" value="RNASE_H_2"/>
    <property type="match status" value="1"/>
</dbReference>
<dbReference type="GO" id="GO:0003723">
    <property type="term" value="F:RNA binding"/>
    <property type="evidence" value="ECO:0007669"/>
    <property type="project" value="UniProtKB-UniRule"/>
</dbReference>
<sequence length="194" mass="21591">MIFIGVDEAGRGPLVGSVVAAAVAFPPSFQIDGLTDSKKLSEKRREDLYAQITKKCYWASAESNSIEIDEINILQATMMAMKRAVNTLQHQLMSQTQEQAFKVLVDGNRCPDVENCEAIIKGDLIEPVISAASIIAKVTRDRQMKELDKIYPEYGFSNHKGYGTKEHLEALVKHGPISGQHRFTFAPIKRLVRA</sequence>
<evidence type="ECO:0000256" key="16">
    <source>
        <dbReference type="RuleBase" id="RU003515"/>
    </source>
</evidence>
<evidence type="ECO:0000313" key="18">
    <source>
        <dbReference type="EMBL" id="ALE02526.1"/>
    </source>
</evidence>
<dbReference type="GO" id="GO:0030145">
    <property type="term" value="F:manganese ion binding"/>
    <property type="evidence" value="ECO:0007669"/>
    <property type="project" value="UniProtKB-UniRule"/>
</dbReference>
<dbReference type="GO" id="GO:0005737">
    <property type="term" value="C:cytoplasm"/>
    <property type="evidence" value="ECO:0007669"/>
    <property type="project" value="UniProtKB-SubCell"/>
</dbReference>
<dbReference type="GO" id="GO:0043137">
    <property type="term" value="P:DNA replication, removal of RNA primer"/>
    <property type="evidence" value="ECO:0007669"/>
    <property type="project" value="TreeGrafter"/>
</dbReference>
<dbReference type="PANTHER" id="PTHR10954:SF18">
    <property type="entry name" value="RIBONUCLEASE HII"/>
    <property type="match status" value="1"/>
</dbReference>
<dbReference type="SUPFAM" id="SSF53098">
    <property type="entry name" value="Ribonuclease H-like"/>
    <property type="match status" value="1"/>
</dbReference>
<dbReference type="HAMAP" id="MF_00052_B">
    <property type="entry name" value="RNase_HII_B"/>
    <property type="match status" value="1"/>
</dbReference>
<dbReference type="InterPro" id="IPR036397">
    <property type="entry name" value="RNaseH_sf"/>
</dbReference>
<evidence type="ECO:0000256" key="2">
    <source>
        <dbReference type="ARBA" id="ARBA00001946"/>
    </source>
</evidence>
<evidence type="ECO:0000256" key="10">
    <source>
        <dbReference type="ARBA" id="ARBA00022723"/>
    </source>
</evidence>
<comment type="similarity">
    <text evidence="5 14 16">Belongs to the RNase HII family.</text>
</comment>
<keyword evidence="13 14" id="KW-0464">Manganese</keyword>
<protein>
    <recommendedName>
        <fullName evidence="7 14">Ribonuclease HII</fullName>
        <shortName evidence="14">RNase HII</shortName>
        <ecNumber evidence="6 14">3.1.26.4</ecNumber>
    </recommendedName>
</protein>
<evidence type="ECO:0000256" key="1">
    <source>
        <dbReference type="ARBA" id="ARBA00000077"/>
    </source>
</evidence>
<evidence type="ECO:0000256" key="12">
    <source>
        <dbReference type="ARBA" id="ARBA00022801"/>
    </source>
</evidence>
<keyword evidence="10 14" id="KW-0479">Metal-binding</keyword>
<dbReference type="AlphaFoldDB" id="A0A0M4L6J3"/>
<comment type="cofactor">
    <cofactor evidence="14 15">
        <name>Mn(2+)</name>
        <dbReference type="ChEBI" id="CHEBI:29035"/>
    </cofactor>
    <cofactor evidence="14 15">
        <name>Mg(2+)</name>
        <dbReference type="ChEBI" id="CHEBI:18420"/>
    </cofactor>
    <text evidence="14 15">Manganese or magnesium. Binds 1 divalent metal ion per monomer in the absence of substrate. May bind a second metal ion after substrate binding.</text>
</comment>
<dbReference type="Pfam" id="PF01351">
    <property type="entry name" value="RNase_HII"/>
    <property type="match status" value="1"/>
</dbReference>
<feature type="binding site" evidence="14 15">
    <location>
        <position position="106"/>
    </location>
    <ligand>
        <name>a divalent metal cation</name>
        <dbReference type="ChEBI" id="CHEBI:60240"/>
    </ligand>
</feature>
<accession>A0A0M4L6J3</accession>
<dbReference type="GO" id="GO:0006298">
    <property type="term" value="P:mismatch repair"/>
    <property type="evidence" value="ECO:0007669"/>
    <property type="project" value="TreeGrafter"/>
</dbReference>
<dbReference type="EC" id="3.1.26.4" evidence="6 14"/>
<dbReference type="InterPro" id="IPR001352">
    <property type="entry name" value="RNase_HII/HIII"/>
</dbReference>
<name>A0A0M4L6J3_9GAMM</name>
<comment type="catalytic activity">
    <reaction evidence="1 14 15 16">
        <text>Endonucleolytic cleavage to 5'-phosphomonoester.</text>
        <dbReference type="EC" id="3.1.26.4"/>
    </reaction>
</comment>
<dbReference type="CDD" id="cd07182">
    <property type="entry name" value="RNase_HII_bacteria_HII_like"/>
    <property type="match status" value="1"/>
</dbReference>
<dbReference type="NCBIfam" id="NF000595">
    <property type="entry name" value="PRK00015.1-3"/>
    <property type="match status" value="1"/>
</dbReference>
<dbReference type="KEGG" id="tsn:W908_08420"/>
<evidence type="ECO:0000256" key="11">
    <source>
        <dbReference type="ARBA" id="ARBA00022759"/>
    </source>
</evidence>
<comment type="function">
    <text evidence="3 14 16">Endonuclease that specifically degrades the RNA of RNA-DNA hybrids.</text>
</comment>